<keyword evidence="2" id="KW-1185">Reference proteome</keyword>
<dbReference type="Proteomes" id="UP000266723">
    <property type="component" value="Unassembled WGS sequence"/>
</dbReference>
<sequence length="96" mass="10966">MDHMSPPNEGCRSLVMAGRGLKEIPQYKIVPSFQRISLMANKFDRLPDHVVECVETSVLLLQRNSRLEEVPHGFLQAFPNLRILDLTAVRMHKNLA</sequence>
<protein>
    <submittedName>
        <fullName evidence="1">Uncharacterized protein</fullName>
    </submittedName>
</protein>
<accession>A0ABQ7C0G8</accession>
<gene>
    <name evidence="1" type="ORF">DY000_02003019</name>
</gene>
<dbReference type="Gene3D" id="3.80.10.10">
    <property type="entry name" value="Ribonuclease Inhibitor"/>
    <property type="match status" value="1"/>
</dbReference>
<comment type="caution">
    <text evidence="1">The sequence shown here is derived from an EMBL/GenBank/DDBJ whole genome shotgun (WGS) entry which is preliminary data.</text>
</comment>
<dbReference type="InterPro" id="IPR032675">
    <property type="entry name" value="LRR_dom_sf"/>
</dbReference>
<evidence type="ECO:0000313" key="1">
    <source>
        <dbReference type="EMBL" id="KAF3545116.1"/>
    </source>
</evidence>
<proteinExistence type="predicted"/>
<evidence type="ECO:0000313" key="2">
    <source>
        <dbReference type="Proteomes" id="UP000266723"/>
    </source>
</evidence>
<dbReference type="SUPFAM" id="SSF52058">
    <property type="entry name" value="L domain-like"/>
    <property type="match status" value="1"/>
</dbReference>
<reference evidence="1 2" key="1">
    <citation type="journal article" date="2020" name="BMC Genomics">
        <title>Intraspecific diversification of the crop wild relative Brassica cretica Lam. using demographic model selection.</title>
        <authorList>
            <person name="Kioukis A."/>
            <person name="Michalopoulou V.A."/>
            <person name="Briers L."/>
            <person name="Pirintsos S."/>
            <person name="Studholme D.J."/>
            <person name="Pavlidis P."/>
            <person name="Sarris P.F."/>
        </authorList>
    </citation>
    <scope>NUCLEOTIDE SEQUENCE [LARGE SCALE GENOMIC DNA]</scope>
    <source>
        <strain evidence="2">cv. PFS-1207/04</strain>
    </source>
</reference>
<dbReference type="EMBL" id="QGKV02000832">
    <property type="protein sequence ID" value="KAF3545116.1"/>
    <property type="molecule type" value="Genomic_DNA"/>
</dbReference>
<organism evidence="1 2">
    <name type="scientific">Brassica cretica</name>
    <name type="common">Mustard</name>
    <dbReference type="NCBI Taxonomy" id="69181"/>
    <lineage>
        <taxon>Eukaryota</taxon>
        <taxon>Viridiplantae</taxon>
        <taxon>Streptophyta</taxon>
        <taxon>Embryophyta</taxon>
        <taxon>Tracheophyta</taxon>
        <taxon>Spermatophyta</taxon>
        <taxon>Magnoliopsida</taxon>
        <taxon>eudicotyledons</taxon>
        <taxon>Gunneridae</taxon>
        <taxon>Pentapetalae</taxon>
        <taxon>rosids</taxon>
        <taxon>malvids</taxon>
        <taxon>Brassicales</taxon>
        <taxon>Brassicaceae</taxon>
        <taxon>Brassiceae</taxon>
        <taxon>Brassica</taxon>
    </lineage>
</organism>
<name>A0ABQ7C0G8_BRACR</name>